<dbReference type="Proteomes" id="UP000012065">
    <property type="component" value="Unassembled WGS sequence"/>
</dbReference>
<name>M5C2H1_THACB</name>
<reference evidence="1 2" key="1">
    <citation type="journal article" date="2013" name="J. Biotechnol.">
        <title>Establishment and interpretation of the genome sequence of the phytopathogenic fungus Rhizoctonia solani AG1-IB isolate 7/3/14.</title>
        <authorList>
            <person name="Wibberg D.W."/>
            <person name="Jelonek L.J."/>
            <person name="Rupp O.R."/>
            <person name="Hennig M.H."/>
            <person name="Eikmeyer F.E."/>
            <person name="Goesmann A.G."/>
            <person name="Hartmann A.H."/>
            <person name="Borriss R.B."/>
            <person name="Grosch R.G."/>
            <person name="Puehler A.P."/>
            <person name="Schlueter A.S."/>
        </authorList>
    </citation>
    <scope>NUCLEOTIDE SEQUENCE [LARGE SCALE GENOMIC DNA]</scope>
    <source>
        <strain evidence="2">AG1-IB / isolate 7/3/14</strain>
    </source>
</reference>
<evidence type="ECO:0000313" key="2">
    <source>
        <dbReference type="Proteomes" id="UP000012065"/>
    </source>
</evidence>
<organism evidence="1 2">
    <name type="scientific">Thanatephorus cucumeris (strain AG1-IB / isolate 7/3/14)</name>
    <name type="common">Lettuce bottom rot fungus</name>
    <name type="synonym">Rhizoctonia solani</name>
    <dbReference type="NCBI Taxonomy" id="1108050"/>
    <lineage>
        <taxon>Eukaryota</taxon>
        <taxon>Fungi</taxon>
        <taxon>Dikarya</taxon>
        <taxon>Basidiomycota</taxon>
        <taxon>Agaricomycotina</taxon>
        <taxon>Agaricomycetes</taxon>
        <taxon>Cantharellales</taxon>
        <taxon>Ceratobasidiaceae</taxon>
        <taxon>Rhizoctonia</taxon>
        <taxon>Rhizoctonia solani AG-1</taxon>
    </lineage>
</organism>
<proteinExistence type="predicted"/>
<dbReference type="AlphaFoldDB" id="M5C2H1"/>
<dbReference type="HOGENOM" id="CLU_1116398_0_0_1"/>
<comment type="caution">
    <text evidence="1">The sequence shown here is derived from an EMBL/GenBank/DDBJ whole genome shotgun (WGS) entry which is preliminary data.</text>
</comment>
<gene>
    <name evidence="1" type="ORF">BN14_07653</name>
</gene>
<evidence type="ECO:0000313" key="1">
    <source>
        <dbReference type="EMBL" id="CCO33569.1"/>
    </source>
</evidence>
<protein>
    <submittedName>
        <fullName evidence="1">Uncharacterized protein</fullName>
    </submittedName>
</protein>
<accession>M5C2H1</accession>
<dbReference type="EMBL" id="CAOJ01011704">
    <property type="protein sequence ID" value="CCO33569.1"/>
    <property type="molecule type" value="Genomic_DNA"/>
</dbReference>
<sequence length="249" mass="27275">MHNLLALQSPFPPPSPLFHNQPHLLNPTHFLSLTSNIWNIPRQQLGKQHRNCPLPQHNAQSLVQMAHQVQPTGSNPAIPQASLLMAEQPMPMDPRMPGVTQNSVLFDQQTTLLAQPASLPTLYMPNTQTTAALPFQAPAFSTQPQQHIQVSQRPPPPLPCMPYAPWPQTIQPYTVELNPNALHFPTASTAPTCTGPTQEEPNALTSQAVPIIDADTRNGEEREAAGEGANLAVTQRLDEDSNVRMCTVL</sequence>